<dbReference type="EMBL" id="WTYY01000002">
    <property type="protein sequence ID" value="MXO87866.1"/>
    <property type="molecule type" value="Genomic_DNA"/>
</dbReference>
<dbReference type="Proteomes" id="UP000435243">
    <property type="component" value="Unassembled WGS sequence"/>
</dbReference>
<dbReference type="GO" id="GO:0005886">
    <property type="term" value="C:plasma membrane"/>
    <property type="evidence" value="ECO:0007669"/>
    <property type="project" value="TreeGrafter"/>
</dbReference>
<comment type="caution">
    <text evidence="7">The sequence shown here is derived from an EMBL/GenBank/DDBJ whole genome shotgun (WGS) entry which is preliminary data.</text>
</comment>
<keyword evidence="8" id="KW-1185">Reference proteome</keyword>
<dbReference type="RefSeq" id="WP_160589812.1">
    <property type="nucleotide sequence ID" value="NZ_BAAAFP010000002.1"/>
</dbReference>
<reference evidence="7 8" key="1">
    <citation type="submission" date="2019-12" db="EMBL/GenBank/DDBJ databases">
        <title>Genomic-based taxomic classification of the family Erythrobacteraceae.</title>
        <authorList>
            <person name="Xu L."/>
        </authorList>
    </citation>
    <scope>NUCLEOTIDE SEQUENCE [LARGE SCALE GENOMIC DNA]</scope>
    <source>
        <strain evidence="7 8">JCM 16339</strain>
    </source>
</reference>
<dbReference type="PANTHER" id="PTHR23508:SF10">
    <property type="entry name" value="CARBOXYLIC ACID TRANSPORTER PROTEIN HOMOLOG"/>
    <property type="match status" value="1"/>
</dbReference>
<feature type="transmembrane region" description="Helical" evidence="5">
    <location>
        <begin position="327"/>
        <end position="345"/>
    </location>
</feature>
<feature type="transmembrane region" description="Helical" evidence="5">
    <location>
        <begin position="351"/>
        <end position="369"/>
    </location>
</feature>
<evidence type="ECO:0000256" key="3">
    <source>
        <dbReference type="ARBA" id="ARBA00022989"/>
    </source>
</evidence>
<evidence type="ECO:0000256" key="4">
    <source>
        <dbReference type="ARBA" id="ARBA00023136"/>
    </source>
</evidence>
<evidence type="ECO:0000256" key="1">
    <source>
        <dbReference type="ARBA" id="ARBA00004141"/>
    </source>
</evidence>
<name>A0A844ZL65_9SPHN</name>
<feature type="transmembrane region" description="Helical" evidence="5">
    <location>
        <begin position="27"/>
        <end position="48"/>
    </location>
</feature>
<feature type="transmembrane region" description="Helical" evidence="5">
    <location>
        <begin position="94"/>
        <end position="112"/>
    </location>
</feature>
<evidence type="ECO:0000256" key="2">
    <source>
        <dbReference type="ARBA" id="ARBA00022692"/>
    </source>
</evidence>
<feature type="transmembrane region" description="Helical" evidence="5">
    <location>
        <begin position="68"/>
        <end position="87"/>
    </location>
</feature>
<dbReference type="Gene3D" id="1.20.1250.20">
    <property type="entry name" value="MFS general substrate transporter like domains"/>
    <property type="match status" value="1"/>
</dbReference>
<dbReference type="OrthoDB" id="9800416at2"/>
<evidence type="ECO:0000313" key="8">
    <source>
        <dbReference type="Proteomes" id="UP000435243"/>
    </source>
</evidence>
<organism evidence="7 8">
    <name type="scientific">Alteraurantiacibacter aestuarii</name>
    <dbReference type="NCBI Taxonomy" id="650004"/>
    <lineage>
        <taxon>Bacteria</taxon>
        <taxon>Pseudomonadati</taxon>
        <taxon>Pseudomonadota</taxon>
        <taxon>Alphaproteobacteria</taxon>
        <taxon>Sphingomonadales</taxon>
        <taxon>Erythrobacteraceae</taxon>
        <taxon>Alteraurantiacibacter</taxon>
    </lineage>
</organism>
<comment type="subcellular location">
    <subcellularLocation>
        <location evidence="1">Membrane</location>
        <topology evidence="1">Multi-pass membrane protein</topology>
    </subcellularLocation>
</comment>
<dbReference type="InterPro" id="IPR011701">
    <property type="entry name" value="MFS"/>
</dbReference>
<accession>A0A844ZL65</accession>
<feature type="transmembrane region" description="Helical" evidence="5">
    <location>
        <begin position="181"/>
        <end position="202"/>
    </location>
</feature>
<protein>
    <submittedName>
        <fullName evidence="7">MFS transporter</fullName>
    </submittedName>
</protein>
<sequence length="472" mass="50243">MAAGATGEHRFDVAAFIDERDIGWREIVTLIVCSIVLFMDGFDMYFLGKILPAIAVGLGGESVDMAPVVTNQQWGMLLGAIIIPPLADRIGRKPVLALCLLAFGSLTLWAAWSSGFTMLAVLRGIAGIFFSAMLPVGLAIIAEATPKRRRALFMSIALVCFSGGNLGSGFMVTLLLEDHGWQIFFIIGGIVPLAAMLLLLTIPESVSFRVNRNSADPRIPGMLRRLDPAVELTGNEVFHMGDQAEVERLGPLAMFGPRFRMQTILLFAICFFSLGNIALLANWLATFMLEMRDVPLTDFAYYMIIGYFGGAAGTLTMGWLMDRINPYKVLAVFFVVDALAIYAIGQVDAQVAVMVIAALIVWNFCQVGGQTGINNLATLGYPPEMRSSGIGWAGAMGRFGGVIFPALGGMALAASLRLETIMLAAAIPALIIAVLITVLGVMNKGMIGGVAMQGGQEGHGGQGGQGVQAPAN</sequence>
<feature type="transmembrane region" description="Helical" evidence="5">
    <location>
        <begin position="420"/>
        <end position="442"/>
    </location>
</feature>
<feature type="transmembrane region" description="Helical" evidence="5">
    <location>
        <begin position="264"/>
        <end position="287"/>
    </location>
</feature>
<keyword evidence="2 5" id="KW-0812">Transmembrane</keyword>
<evidence type="ECO:0000313" key="7">
    <source>
        <dbReference type="EMBL" id="MXO87866.1"/>
    </source>
</evidence>
<feature type="transmembrane region" description="Helical" evidence="5">
    <location>
        <begin position="299"/>
        <end position="320"/>
    </location>
</feature>
<dbReference type="PROSITE" id="PS50850">
    <property type="entry name" value="MFS"/>
    <property type="match status" value="1"/>
</dbReference>
<keyword evidence="3 5" id="KW-1133">Transmembrane helix</keyword>
<dbReference type="PANTHER" id="PTHR23508">
    <property type="entry name" value="CARBOXYLIC ACID TRANSPORTER PROTEIN HOMOLOG"/>
    <property type="match status" value="1"/>
</dbReference>
<dbReference type="Pfam" id="PF07690">
    <property type="entry name" value="MFS_1"/>
    <property type="match status" value="1"/>
</dbReference>
<evidence type="ECO:0000259" key="6">
    <source>
        <dbReference type="PROSITE" id="PS50850"/>
    </source>
</evidence>
<gene>
    <name evidence="7" type="ORF">GRI32_03840</name>
</gene>
<dbReference type="InterPro" id="IPR020846">
    <property type="entry name" value="MFS_dom"/>
</dbReference>
<feature type="transmembrane region" description="Helical" evidence="5">
    <location>
        <begin position="118"/>
        <end position="140"/>
    </location>
</feature>
<feature type="domain" description="Major facilitator superfamily (MFS) profile" evidence="6">
    <location>
        <begin position="29"/>
        <end position="444"/>
    </location>
</feature>
<evidence type="ECO:0000256" key="5">
    <source>
        <dbReference type="SAM" id="Phobius"/>
    </source>
</evidence>
<dbReference type="InterPro" id="IPR036259">
    <property type="entry name" value="MFS_trans_sf"/>
</dbReference>
<feature type="transmembrane region" description="Helical" evidence="5">
    <location>
        <begin position="152"/>
        <end position="175"/>
    </location>
</feature>
<dbReference type="AlphaFoldDB" id="A0A844ZL65"/>
<dbReference type="GO" id="GO:0046943">
    <property type="term" value="F:carboxylic acid transmembrane transporter activity"/>
    <property type="evidence" value="ECO:0007669"/>
    <property type="project" value="TreeGrafter"/>
</dbReference>
<proteinExistence type="predicted"/>
<dbReference type="SUPFAM" id="SSF103473">
    <property type="entry name" value="MFS general substrate transporter"/>
    <property type="match status" value="1"/>
</dbReference>
<keyword evidence="4 5" id="KW-0472">Membrane</keyword>
<feature type="transmembrane region" description="Helical" evidence="5">
    <location>
        <begin position="390"/>
        <end position="414"/>
    </location>
</feature>